<keyword evidence="1" id="KW-0732">Signal</keyword>
<protein>
    <submittedName>
        <fullName evidence="2">Uncharacterized protein</fullName>
    </submittedName>
</protein>
<evidence type="ECO:0000313" key="2">
    <source>
        <dbReference type="EMBL" id="SDD46128.1"/>
    </source>
</evidence>
<keyword evidence="3" id="KW-1185">Reference proteome</keyword>
<dbReference type="STRING" id="2741.SAMN04489866_103171"/>
<dbReference type="AlphaFoldDB" id="A0A1G6UXW1"/>
<name>A0A1G6UXW1_PEPNI</name>
<feature type="signal peptide" evidence="1">
    <location>
        <begin position="1"/>
        <end position="22"/>
    </location>
</feature>
<reference evidence="2 3" key="1">
    <citation type="submission" date="2016-10" db="EMBL/GenBank/DDBJ databases">
        <authorList>
            <person name="de Groot N.N."/>
        </authorList>
    </citation>
    <scope>NUCLEOTIDE SEQUENCE [LARGE SCALE GENOMIC DNA]</scope>
    <source>
        <strain evidence="2 3">DSM 20475</strain>
    </source>
</reference>
<dbReference type="RefSeq" id="WP_091791429.1">
    <property type="nucleotide sequence ID" value="NZ_FNAF01000003.1"/>
</dbReference>
<organism evidence="2 3">
    <name type="scientific">Peptococcus niger</name>
    <dbReference type="NCBI Taxonomy" id="2741"/>
    <lineage>
        <taxon>Bacteria</taxon>
        <taxon>Bacillati</taxon>
        <taxon>Bacillota</taxon>
        <taxon>Clostridia</taxon>
        <taxon>Eubacteriales</taxon>
        <taxon>Peptococcaceae</taxon>
        <taxon>Peptococcus</taxon>
    </lineage>
</organism>
<accession>A0A1G6UXW1</accession>
<feature type="chain" id="PRO_5011735291" evidence="1">
    <location>
        <begin position="23"/>
        <end position="238"/>
    </location>
</feature>
<dbReference type="Proteomes" id="UP000198995">
    <property type="component" value="Unassembled WGS sequence"/>
</dbReference>
<evidence type="ECO:0000256" key="1">
    <source>
        <dbReference type="SAM" id="SignalP"/>
    </source>
</evidence>
<dbReference type="EMBL" id="FNAF01000003">
    <property type="protein sequence ID" value="SDD46128.1"/>
    <property type="molecule type" value="Genomic_DNA"/>
</dbReference>
<evidence type="ECO:0000313" key="3">
    <source>
        <dbReference type="Proteomes" id="UP000198995"/>
    </source>
</evidence>
<sequence length="238" mass="27582">MKKIIGLLVSFSLVLCPMVAFAQDTSAEDNCLSLLEERNEALVDYLRVADMEQEGVVDYAHFFEMHPEYEQAVRNDVHMDKTILRTEQISTKNYTNEQGESINEEKDIVFYKDGSFRIDTFTISRDGVQMRDAWSSVCGQNQHEGYNRFGAFMWRTYMKSCFRYNGSKVINTSSKTNVRTNDILYAEKIGPTSSYPYGKQNLCRTLVIHHMLQRSNSLLYDMDDLRVSCNMQGEIFKN</sequence>
<proteinExistence type="predicted"/>
<gene>
    <name evidence="2" type="ORF">SAMN04489866_103171</name>
</gene>